<evidence type="ECO:0000256" key="4">
    <source>
        <dbReference type="ARBA" id="ARBA00023110"/>
    </source>
</evidence>
<dbReference type="InterPro" id="IPR050280">
    <property type="entry name" value="OMP_Chaperone_SurA"/>
</dbReference>
<feature type="chain" id="PRO_5045888004" description="Parvulin-like PPIase" evidence="10">
    <location>
        <begin position="29"/>
        <end position="451"/>
    </location>
</feature>
<dbReference type="InterPro" id="IPR046357">
    <property type="entry name" value="PPIase_dom_sf"/>
</dbReference>
<dbReference type="PANTHER" id="PTHR47637:SF1">
    <property type="entry name" value="CHAPERONE SURA"/>
    <property type="match status" value="1"/>
</dbReference>
<evidence type="ECO:0000256" key="2">
    <source>
        <dbReference type="ARBA" id="ARBA00022729"/>
    </source>
</evidence>
<evidence type="ECO:0000256" key="3">
    <source>
        <dbReference type="ARBA" id="ARBA00022764"/>
    </source>
</evidence>
<protein>
    <recommendedName>
        <fullName evidence="1">Parvulin-like PPIase</fullName>
    </recommendedName>
    <alternativeName>
        <fullName evidence="7">Peptidyl-prolyl cis-trans isomerase plp</fullName>
    </alternativeName>
    <alternativeName>
        <fullName evidence="8">Rotamase plp</fullName>
    </alternativeName>
</protein>
<evidence type="ECO:0000256" key="1">
    <source>
        <dbReference type="ARBA" id="ARBA00018370"/>
    </source>
</evidence>
<feature type="domain" description="PpiC" evidence="11">
    <location>
        <begin position="201"/>
        <end position="299"/>
    </location>
</feature>
<dbReference type="PANTHER" id="PTHR47637">
    <property type="entry name" value="CHAPERONE SURA"/>
    <property type="match status" value="1"/>
</dbReference>
<organism evidence="12 13">
    <name type="scientific">Sphingomonas hylomeconis</name>
    <dbReference type="NCBI Taxonomy" id="1395958"/>
    <lineage>
        <taxon>Bacteria</taxon>
        <taxon>Pseudomonadati</taxon>
        <taxon>Pseudomonadota</taxon>
        <taxon>Alphaproteobacteria</taxon>
        <taxon>Sphingomonadales</taxon>
        <taxon>Sphingomonadaceae</taxon>
        <taxon>Sphingomonas</taxon>
    </lineage>
</organism>
<dbReference type="GO" id="GO:0003755">
    <property type="term" value="F:peptidyl-prolyl cis-trans isomerase activity"/>
    <property type="evidence" value="ECO:0007669"/>
    <property type="project" value="UniProtKB-EC"/>
</dbReference>
<accession>A0ABV7SXD1</accession>
<dbReference type="Pfam" id="PF09312">
    <property type="entry name" value="SurA_N"/>
    <property type="match status" value="1"/>
</dbReference>
<dbReference type="InterPro" id="IPR000297">
    <property type="entry name" value="PPIase_PpiC"/>
</dbReference>
<evidence type="ECO:0000256" key="6">
    <source>
        <dbReference type="ARBA" id="ARBA00023235"/>
    </source>
</evidence>
<keyword evidence="13" id="KW-1185">Reference proteome</keyword>
<keyword evidence="3" id="KW-0574">Periplasm</keyword>
<evidence type="ECO:0000313" key="12">
    <source>
        <dbReference type="EMBL" id="MFC3580740.1"/>
    </source>
</evidence>
<evidence type="ECO:0000256" key="7">
    <source>
        <dbReference type="ARBA" id="ARBA00030642"/>
    </source>
</evidence>
<evidence type="ECO:0000259" key="11">
    <source>
        <dbReference type="PROSITE" id="PS50198"/>
    </source>
</evidence>
<reference evidence="13" key="1">
    <citation type="journal article" date="2019" name="Int. J. Syst. Evol. Microbiol.">
        <title>The Global Catalogue of Microorganisms (GCM) 10K type strain sequencing project: providing services to taxonomists for standard genome sequencing and annotation.</title>
        <authorList>
            <consortium name="The Broad Institute Genomics Platform"/>
            <consortium name="The Broad Institute Genome Sequencing Center for Infectious Disease"/>
            <person name="Wu L."/>
            <person name="Ma J."/>
        </authorList>
    </citation>
    <scope>NUCLEOTIDE SEQUENCE [LARGE SCALE GENOMIC DNA]</scope>
    <source>
        <strain evidence="13">KCTC 42739</strain>
    </source>
</reference>
<evidence type="ECO:0000256" key="5">
    <source>
        <dbReference type="ARBA" id="ARBA00023186"/>
    </source>
</evidence>
<dbReference type="EMBL" id="JBHRXP010000007">
    <property type="protein sequence ID" value="MFC3580740.1"/>
    <property type="molecule type" value="Genomic_DNA"/>
</dbReference>
<evidence type="ECO:0000256" key="8">
    <source>
        <dbReference type="ARBA" id="ARBA00031484"/>
    </source>
</evidence>
<proteinExistence type="predicted"/>
<feature type="signal peptide" evidence="10">
    <location>
        <begin position="1"/>
        <end position="28"/>
    </location>
</feature>
<evidence type="ECO:0000256" key="9">
    <source>
        <dbReference type="PROSITE-ProRule" id="PRU00278"/>
    </source>
</evidence>
<keyword evidence="5" id="KW-0143">Chaperone</keyword>
<keyword evidence="4 9" id="KW-0697">Rotamase</keyword>
<dbReference type="Pfam" id="PF00639">
    <property type="entry name" value="Rotamase"/>
    <property type="match status" value="1"/>
</dbReference>
<name>A0ABV7SXD1_9SPHN</name>
<gene>
    <name evidence="12" type="ORF">ACFONA_11245</name>
</gene>
<comment type="caution">
    <text evidence="12">The sequence shown here is derived from an EMBL/GenBank/DDBJ whole genome shotgun (WGS) entry which is preliminary data.</text>
</comment>
<dbReference type="RefSeq" id="WP_380816816.1">
    <property type="nucleotide sequence ID" value="NZ_JANQBK010000005.1"/>
</dbReference>
<dbReference type="SUPFAM" id="SSF109998">
    <property type="entry name" value="Triger factor/SurA peptide-binding domain-like"/>
    <property type="match status" value="1"/>
</dbReference>
<evidence type="ECO:0000313" key="13">
    <source>
        <dbReference type="Proteomes" id="UP001595713"/>
    </source>
</evidence>
<dbReference type="SUPFAM" id="SSF54534">
    <property type="entry name" value="FKBP-like"/>
    <property type="match status" value="2"/>
</dbReference>
<dbReference type="PROSITE" id="PS50198">
    <property type="entry name" value="PPIC_PPIASE_2"/>
    <property type="match status" value="1"/>
</dbReference>
<evidence type="ECO:0000256" key="10">
    <source>
        <dbReference type="SAM" id="SignalP"/>
    </source>
</evidence>
<dbReference type="Proteomes" id="UP001595713">
    <property type="component" value="Unassembled WGS sequence"/>
</dbReference>
<keyword evidence="6 9" id="KW-0413">Isomerase</keyword>
<dbReference type="Gene3D" id="3.10.50.40">
    <property type="match status" value="1"/>
</dbReference>
<keyword evidence="2 10" id="KW-0732">Signal</keyword>
<dbReference type="InterPro" id="IPR015391">
    <property type="entry name" value="SurA_N"/>
</dbReference>
<dbReference type="Gene3D" id="1.10.4030.10">
    <property type="entry name" value="Porin chaperone SurA, peptide-binding domain"/>
    <property type="match status" value="1"/>
</dbReference>
<dbReference type="InterPro" id="IPR027304">
    <property type="entry name" value="Trigger_fact/SurA_dom_sf"/>
</dbReference>
<sequence>MISMTKATRIGRVMTLCAGIAVATAAVAQTVGDEAVPDIGLNIPDNMQVFGKVDPNVRKPTAIVNDTVITGTDVDQRVALIMAANPLKISDEDKIRLRTQVLNQLIDEALQIQEAKANDITIPAAQINSSFNSVAKNFQQTPEQFRTYLRKAGSSERSMKRQIEGELAWSGFLRRKVEPNVNVGEEEVQSILKRLEASKGTEEYRVNEIYLSATPERAEQVFASMRQMIEKIQKGEAPFGYFARNFSEASTKAVDGDLGWVRTAQLPESLAKAATTMEAGQIAGPIEVPGGFSLLYLVDKRQVLTADPRDARLALKQMTVSFPAGTTQAQATARVSAFATAIKELKGCGDVAKVAGTLGADVVDRDSILIRDLPPALQQIVLRLQIGEATPPFGSAQDGVRALVVCGRDEPRNGELPRADQLQGQIEQQRVNLRAQQMLRDLRRDAIVEYR</sequence>